<evidence type="ECO:0000313" key="2">
    <source>
        <dbReference type="EMBL" id="CAG8505863.1"/>
    </source>
</evidence>
<dbReference type="OrthoDB" id="2434645at2759"/>
<keyword evidence="3" id="KW-1185">Reference proteome</keyword>
<evidence type="ECO:0000313" key="3">
    <source>
        <dbReference type="Proteomes" id="UP000789396"/>
    </source>
</evidence>
<dbReference type="Proteomes" id="UP000789396">
    <property type="component" value="Unassembled WGS sequence"/>
</dbReference>
<proteinExistence type="predicted"/>
<dbReference type="AlphaFoldDB" id="A0A9N8ZSM8"/>
<accession>A0A9N8ZSM8</accession>
<sequence>MSKSHFDENFQDNTSQDENSQSENLQESECSAFWARAKPIDLEEHLALNCPNQNKDIIDFYTQIIANRQGRSQAASQEITPGVELSAGIKSSQFARVAEIAGVYRLIWLDQKLKKWKTTGNGIKDKLGPLSSLAVKLFSVCPHAAKSIVKISSYLISNAKQELSFYGLELTEEEIQTVFRDIALFSEADEKEDFDELDESEDPLQDCDYTTLGLFDKEASTQYRQCDCNLNAKQ</sequence>
<feature type="region of interest" description="Disordered" evidence="1">
    <location>
        <begin position="1"/>
        <end position="25"/>
    </location>
</feature>
<reference evidence="2" key="1">
    <citation type="submission" date="2021-06" db="EMBL/GenBank/DDBJ databases">
        <authorList>
            <person name="Kallberg Y."/>
            <person name="Tangrot J."/>
            <person name="Rosling A."/>
        </authorList>
    </citation>
    <scope>NUCLEOTIDE SEQUENCE</scope>
    <source>
        <strain evidence="2">IN212</strain>
    </source>
</reference>
<name>A0A9N8ZSM8_9GLOM</name>
<comment type="caution">
    <text evidence="2">The sequence shown here is derived from an EMBL/GenBank/DDBJ whole genome shotgun (WGS) entry which is preliminary data.</text>
</comment>
<protein>
    <submittedName>
        <fullName evidence="2">10257_t:CDS:1</fullName>
    </submittedName>
</protein>
<evidence type="ECO:0000256" key="1">
    <source>
        <dbReference type="SAM" id="MobiDB-lite"/>
    </source>
</evidence>
<feature type="compositionally biased region" description="Low complexity" evidence="1">
    <location>
        <begin position="16"/>
        <end position="25"/>
    </location>
</feature>
<organism evidence="2 3">
    <name type="scientific">Racocetra fulgida</name>
    <dbReference type="NCBI Taxonomy" id="60492"/>
    <lineage>
        <taxon>Eukaryota</taxon>
        <taxon>Fungi</taxon>
        <taxon>Fungi incertae sedis</taxon>
        <taxon>Mucoromycota</taxon>
        <taxon>Glomeromycotina</taxon>
        <taxon>Glomeromycetes</taxon>
        <taxon>Diversisporales</taxon>
        <taxon>Gigasporaceae</taxon>
        <taxon>Racocetra</taxon>
    </lineage>
</organism>
<gene>
    <name evidence="2" type="ORF">RFULGI_LOCUS2659</name>
</gene>
<dbReference type="EMBL" id="CAJVPZ010002080">
    <property type="protein sequence ID" value="CAG8505863.1"/>
    <property type="molecule type" value="Genomic_DNA"/>
</dbReference>